<reference evidence="5 6" key="2">
    <citation type="submission" date="2016-05" db="EMBL/GenBank/DDBJ databases">
        <title>Lineage-specific infection strategies underlie the spectrum of fungal disease in amphibians.</title>
        <authorList>
            <person name="Cuomo C.A."/>
            <person name="Farrer R.A."/>
            <person name="James T."/>
            <person name="Longcore J."/>
            <person name="Birren B."/>
        </authorList>
    </citation>
    <scope>NUCLEOTIDE SEQUENCE [LARGE SCALE GENOMIC DNA]</scope>
    <source>
        <strain evidence="5 6">JEL423</strain>
    </source>
</reference>
<dbReference type="Pfam" id="PF12928">
    <property type="entry name" value="tRNA_int_end_N2"/>
    <property type="match status" value="1"/>
</dbReference>
<evidence type="ECO:0000259" key="4">
    <source>
        <dbReference type="Pfam" id="PF12928"/>
    </source>
</evidence>
<dbReference type="InterPro" id="IPR024336">
    <property type="entry name" value="tRNA_splic_suSen54_N"/>
</dbReference>
<feature type="compositionally biased region" description="Low complexity" evidence="3">
    <location>
        <begin position="1"/>
        <end position="18"/>
    </location>
</feature>
<evidence type="ECO:0000313" key="5">
    <source>
        <dbReference type="EMBL" id="OAJ41029.1"/>
    </source>
</evidence>
<comment type="similarity">
    <text evidence="1">Belongs to the SEN54 family.</text>
</comment>
<keyword evidence="2" id="KW-0819">tRNA processing</keyword>
<accession>A0A177WLN9</accession>
<dbReference type="AlphaFoldDB" id="A0A177WLN9"/>
<dbReference type="STRING" id="403673.A0A177WLN9"/>
<gene>
    <name evidence="5" type="ORF">BDEG_24692</name>
</gene>
<protein>
    <recommendedName>
        <fullName evidence="4">tRNA-splicing endonuclease subunit Sen54 N-terminal domain-containing protein</fullName>
    </recommendedName>
</protein>
<feature type="domain" description="tRNA-splicing endonuclease subunit Sen54 N-terminal" evidence="4">
    <location>
        <begin position="62"/>
        <end position="140"/>
    </location>
</feature>
<name>A0A177WLN9_BATDL</name>
<dbReference type="EMBL" id="DS022305">
    <property type="protein sequence ID" value="OAJ41029.1"/>
    <property type="molecule type" value="Genomic_DNA"/>
</dbReference>
<proteinExistence type="inferred from homology"/>
<evidence type="ECO:0000256" key="1">
    <source>
        <dbReference type="ARBA" id="ARBA00005736"/>
    </source>
</evidence>
<reference evidence="5 6" key="1">
    <citation type="submission" date="2006-10" db="EMBL/GenBank/DDBJ databases">
        <title>The Genome Sequence of Batrachochytrium dendrobatidis JEL423.</title>
        <authorList>
            <consortium name="The Broad Institute Genome Sequencing Platform"/>
            <person name="Birren B."/>
            <person name="Lander E."/>
            <person name="Galagan J."/>
            <person name="Cuomo C."/>
            <person name="Devon K."/>
            <person name="Jaffe D."/>
            <person name="Butler J."/>
            <person name="Alvarez P."/>
            <person name="Gnerre S."/>
            <person name="Grabherr M."/>
            <person name="Kleber M."/>
            <person name="Mauceli E."/>
            <person name="Brockman W."/>
            <person name="Young S."/>
            <person name="LaButti K."/>
            <person name="Sykes S."/>
            <person name="DeCaprio D."/>
            <person name="Crawford M."/>
            <person name="Koehrsen M."/>
            <person name="Engels R."/>
            <person name="Montgomery P."/>
            <person name="Pearson M."/>
            <person name="Howarth C."/>
            <person name="Larson L."/>
            <person name="White J."/>
            <person name="O'Leary S."/>
            <person name="Kodira C."/>
            <person name="Zeng Q."/>
            <person name="Yandava C."/>
            <person name="Alvarado L."/>
            <person name="Longcore J."/>
            <person name="James T."/>
        </authorList>
    </citation>
    <scope>NUCLEOTIDE SEQUENCE [LARGE SCALE GENOMIC DNA]</scope>
    <source>
        <strain evidence="5 6">JEL423</strain>
    </source>
</reference>
<dbReference type="GO" id="GO:0000379">
    <property type="term" value="P:tRNA-type intron splice site recognition and cleavage"/>
    <property type="evidence" value="ECO:0007669"/>
    <property type="project" value="TreeGrafter"/>
</dbReference>
<sequence>MTRASECNSSEHSSSGHSTDSEDIDHASDYRLFLPFLSKHIDLNHSFDVLDELQRFDHAMLQTISVERRTPRSKLCLASWVDQEMLESDCLQYKFPHAQVSTIKGLHFKSIGKALPSGKIMLLPEETLFLIDQGALVLEWHGGRVTVQHAYSLLLGNELHQIPLVAYQVYAYLKRLGFYTFRCDGQYNSTLQKHKQERIQLKSQSHSKRQISWWESIKQLIFRLIGSSAVVLDHKLEYPLNGIKYEPSSPQSPCTWLGDRTGNCILWHVYKPLPKFKKSDRKTPDFAVVGVHALDSFPTIDQLISIIAYAQTTNGSVKIAIVDSSNIGFQSLD</sequence>
<organism evidence="5 6">
    <name type="scientific">Batrachochytrium dendrobatidis (strain JEL423)</name>
    <dbReference type="NCBI Taxonomy" id="403673"/>
    <lineage>
        <taxon>Eukaryota</taxon>
        <taxon>Fungi</taxon>
        <taxon>Fungi incertae sedis</taxon>
        <taxon>Chytridiomycota</taxon>
        <taxon>Chytridiomycota incertae sedis</taxon>
        <taxon>Chytridiomycetes</taxon>
        <taxon>Rhizophydiales</taxon>
        <taxon>Rhizophydiales incertae sedis</taxon>
        <taxon>Batrachochytrium</taxon>
    </lineage>
</organism>
<evidence type="ECO:0000256" key="2">
    <source>
        <dbReference type="ARBA" id="ARBA00022694"/>
    </source>
</evidence>
<evidence type="ECO:0000256" key="3">
    <source>
        <dbReference type="SAM" id="MobiDB-lite"/>
    </source>
</evidence>
<dbReference type="Proteomes" id="UP000077115">
    <property type="component" value="Unassembled WGS sequence"/>
</dbReference>
<feature type="region of interest" description="Disordered" evidence="3">
    <location>
        <begin position="1"/>
        <end position="22"/>
    </location>
</feature>
<dbReference type="InterPro" id="IPR024337">
    <property type="entry name" value="tRNA_splic_suSen54"/>
</dbReference>
<dbReference type="PANTHER" id="PTHR21027:SF1">
    <property type="entry name" value="TRNA-SPLICING ENDONUCLEASE SUBUNIT SEN54"/>
    <property type="match status" value="1"/>
</dbReference>
<evidence type="ECO:0000313" key="6">
    <source>
        <dbReference type="Proteomes" id="UP000077115"/>
    </source>
</evidence>
<dbReference type="PANTHER" id="PTHR21027">
    <property type="entry name" value="TRNA-SPLICING ENDONUCLEASE SUBUNIT SEN54"/>
    <property type="match status" value="1"/>
</dbReference>
<dbReference type="VEuPathDB" id="FungiDB:BDEG_24692"/>
<dbReference type="OrthoDB" id="408683at2759"/>
<dbReference type="GO" id="GO:0000214">
    <property type="term" value="C:tRNA-intron endonuclease complex"/>
    <property type="evidence" value="ECO:0007669"/>
    <property type="project" value="TreeGrafter"/>
</dbReference>